<organism evidence="7">
    <name type="scientific">Cyprideis torosa</name>
    <dbReference type="NCBI Taxonomy" id="163714"/>
    <lineage>
        <taxon>Eukaryota</taxon>
        <taxon>Metazoa</taxon>
        <taxon>Ecdysozoa</taxon>
        <taxon>Arthropoda</taxon>
        <taxon>Crustacea</taxon>
        <taxon>Oligostraca</taxon>
        <taxon>Ostracoda</taxon>
        <taxon>Podocopa</taxon>
        <taxon>Podocopida</taxon>
        <taxon>Cytherocopina</taxon>
        <taxon>Cytheroidea</taxon>
        <taxon>Cytherideidae</taxon>
        <taxon>Cyprideis</taxon>
    </lineage>
</organism>
<evidence type="ECO:0000256" key="5">
    <source>
        <dbReference type="SAM" id="MobiDB-lite"/>
    </source>
</evidence>
<dbReference type="EMBL" id="OB660342">
    <property type="protein sequence ID" value="CAD7224286.1"/>
    <property type="molecule type" value="Genomic_DNA"/>
</dbReference>
<keyword evidence="4 6" id="KW-0472">Membrane</keyword>
<dbReference type="GO" id="GO:0016020">
    <property type="term" value="C:membrane"/>
    <property type="evidence" value="ECO:0007669"/>
    <property type="project" value="UniProtKB-SubCell"/>
</dbReference>
<comment type="subcellular location">
    <subcellularLocation>
        <location evidence="1">Membrane</location>
    </subcellularLocation>
</comment>
<dbReference type="AlphaFoldDB" id="A0A7R8W3S1"/>
<evidence type="ECO:0000256" key="1">
    <source>
        <dbReference type="ARBA" id="ARBA00004370"/>
    </source>
</evidence>
<proteinExistence type="predicted"/>
<feature type="compositionally biased region" description="Pro residues" evidence="5">
    <location>
        <begin position="194"/>
        <end position="204"/>
    </location>
</feature>
<protein>
    <submittedName>
        <fullName evidence="7">Uncharacterized protein</fullName>
    </submittedName>
</protein>
<keyword evidence="3 6" id="KW-1133">Transmembrane helix</keyword>
<name>A0A7R8W3S1_9CRUS</name>
<gene>
    <name evidence="7" type="ORF">CTOB1V02_LOCUS2254</name>
</gene>
<evidence type="ECO:0000313" key="7">
    <source>
        <dbReference type="EMBL" id="CAD7224286.1"/>
    </source>
</evidence>
<feature type="compositionally biased region" description="Low complexity" evidence="5">
    <location>
        <begin position="205"/>
        <end position="216"/>
    </location>
</feature>
<reference evidence="7" key="1">
    <citation type="submission" date="2020-11" db="EMBL/GenBank/DDBJ databases">
        <authorList>
            <person name="Tran Van P."/>
        </authorList>
    </citation>
    <scope>NUCLEOTIDE SEQUENCE</scope>
</reference>
<sequence length="225" mass="24300">MASGLLEVLLRSAFALPSKISLTLLVLAALLASYAAADLSVALSTCKQENIFGQEVTFTCPRPGDPPEKKYCCGKESYEKCCDKYLGVFTEEDVHSVGKIVAVVIGIIIFLIIGVVLCCCFCGCCLFAKWRKGAAGRSSGGEHHHQHNMTHLHHQPPPPQQPPQHAGGYPPPQPQGGAPYHPYPSYPPQGQSTPYPPMPMPTDNPPSYSEASSKNPPYNPSYPPQ</sequence>
<feature type="region of interest" description="Disordered" evidence="5">
    <location>
        <begin position="136"/>
        <end position="225"/>
    </location>
</feature>
<evidence type="ECO:0000256" key="3">
    <source>
        <dbReference type="ARBA" id="ARBA00022989"/>
    </source>
</evidence>
<evidence type="ECO:0000256" key="2">
    <source>
        <dbReference type="ARBA" id="ARBA00022692"/>
    </source>
</evidence>
<evidence type="ECO:0000256" key="6">
    <source>
        <dbReference type="SAM" id="Phobius"/>
    </source>
</evidence>
<dbReference type="PANTHER" id="PTHR31395">
    <property type="entry name" value="SHISA"/>
    <property type="match status" value="1"/>
</dbReference>
<keyword evidence="2 6" id="KW-0812">Transmembrane</keyword>
<dbReference type="PANTHER" id="PTHR31395:SF23">
    <property type="entry name" value="GEO05642P1"/>
    <property type="match status" value="1"/>
</dbReference>
<feature type="compositionally biased region" description="Basic residues" evidence="5">
    <location>
        <begin position="144"/>
        <end position="154"/>
    </location>
</feature>
<dbReference type="InterPro" id="IPR026910">
    <property type="entry name" value="Shisa"/>
</dbReference>
<evidence type="ECO:0000256" key="4">
    <source>
        <dbReference type="ARBA" id="ARBA00023136"/>
    </source>
</evidence>
<feature type="transmembrane region" description="Helical" evidence="6">
    <location>
        <begin position="100"/>
        <end position="128"/>
    </location>
</feature>
<accession>A0A7R8W3S1</accession>